<organism evidence="1 2">
    <name type="scientific">Lipomyces orientalis</name>
    <dbReference type="NCBI Taxonomy" id="1233043"/>
    <lineage>
        <taxon>Eukaryota</taxon>
        <taxon>Fungi</taxon>
        <taxon>Dikarya</taxon>
        <taxon>Ascomycota</taxon>
        <taxon>Saccharomycotina</taxon>
        <taxon>Lipomycetes</taxon>
        <taxon>Lipomycetales</taxon>
        <taxon>Lipomycetaceae</taxon>
        <taxon>Lipomyces</taxon>
    </lineage>
</organism>
<dbReference type="EMBL" id="MU970140">
    <property type="protein sequence ID" value="KAK9320193.1"/>
    <property type="molecule type" value="Genomic_DNA"/>
</dbReference>
<proteinExistence type="predicted"/>
<evidence type="ECO:0000313" key="1">
    <source>
        <dbReference type="EMBL" id="KAK9320193.1"/>
    </source>
</evidence>
<evidence type="ECO:0000313" key="2">
    <source>
        <dbReference type="Proteomes" id="UP001489719"/>
    </source>
</evidence>
<name>A0ACC3TGD0_9ASCO</name>
<gene>
    <name evidence="1" type="ORF">V1517DRAFT_356096</name>
</gene>
<reference evidence="2" key="1">
    <citation type="journal article" date="2024" name="Front. Bioeng. Biotechnol.">
        <title>Genome-scale model development and genomic sequencing of the oleaginous clade Lipomyces.</title>
        <authorList>
            <person name="Czajka J.J."/>
            <person name="Han Y."/>
            <person name="Kim J."/>
            <person name="Mondo S.J."/>
            <person name="Hofstad B.A."/>
            <person name="Robles A."/>
            <person name="Haridas S."/>
            <person name="Riley R."/>
            <person name="LaButti K."/>
            <person name="Pangilinan J."/>
            <person name="Andreopoulos W."/>
            <person name="Lipzen A."/>
            <person name="Yan J."/>
            <person name="Wang M."/>
            <person name="Ng V."/>
            <person name="Grigoriev I.V."/>
            <person name="Spatafora J.W."/>
            <person name="Magnuson J.K."/>
            <person name="Baker S.E."/>
            <person name="Pomraning K.R."/>
        </authorList>
    </citation>
    <scope>NUCLEOTIDE SEQUENCE [LARGE SCALE GENOMIC DNA]</scope>
    <source>
        <strain evidence="2">CBS 10300</strain>
    </source>
</reference>
<sequence>MNEFQCTMCNHAPFDTKVKLSKHSSSRHRTAETFTFGGVSCPLTVTDDNKYVCPEYKAQISSVRNLRRNMAQLRSWIRATQRNTRQSMETIDAEVHSGIPEISKDDCTTIIRIGFIFNPTSNVLICNRCHYIVYKSMVVTHLTKVHNLKIADERATFSTTRSYIIRPHLAIVWDDLIEEGLGESDDDYSVPRAFALDAFRPGQAAVDGIPVLDGVLTHRCVQSKETMRTHYRRNHDNQVVEFCPVRVQAFYSRSSVNQHGIPANVHSVPASHAAMTDKRDLNKFGIYFFAYKHPKSRNFELLKRISLKILHDSRRDTTAGYQVMLTKIIVEGKKRFCYPVQLRG</sequence>
<dbReference type="Proteomes" id="UP001489719">
    <property type="component" value="Unassembled WGS sequence"/>
</dbReference>
<keyword evidence="2" id="KW-1185">Reference proteome</keyword>
<comment type="caution">
    <text evidence="1">The sequence shown here is derived from an EMBL/GenBank/DDBJ whole genome shotgun (WGS) entry which is preliminary data.</text>
</comment>
<accession>A0ACC3TGD0</accession>
<protein>
    <submittedName>
        <fullName evidence="1">Uncharacterized protein</fullName>
    </submittedName>
</protein>